<dbReference type="PANTHER" id="PTHR22963:SF39">
    <property type="entry name" value="DUMPY"/>
    <property type="match status" value="1"/>
</dbReference>
<dbReference type="InterPro" id="IPR001881">
    <property type="entry name" value="EGF-like_Ca-bd_dom"/>
</dbReference>
<feature type="compositionally biased region" description="Low complexity" evidence="9">
    <location>
        <begin position="4394"/>
        <end position="4413"/>
    </location>
</feature>
<feature type="domain" description="EGF-like" evidence="10">
    <location>
        <begin position="2221"/>
        <end position="2261"/>
    </location>
</feature>
<feature type="region of interest" description="Disordered" evidence="9">
    <location>
        <begin position="3934"/>
        <end position="4001"/>
    </location>
</feature>
<feature type="region of interest" description="Disordered" evidence="9">
    <location>
        <begin position="4176"/>
        <end position="4255"/>
    </location>
</feature>
<feature type="domain" description="EGF-like" evidence="10">
    <location>
        <begin position="5987"/>
        <end position="6023"/>
    </location>
</feature>
<proteinExistence type="predicted"/>
<dbReference type="PANTHER" id="PTHR22963">
    <property type="entry name" value="ENDOGLIN-RELATED"/>
    <property type="match status" value="1"/>
</dbReference>
<dbReference type="SUPFAM" id="SSF57184">
    <property type="entry name" value="Growth factor receptor domain"/>
    <property type="match status" value="4"/>
</dbReference>
<feature type="compositionally biased region" description="Low complexity" evidence="9">
    <location>
        <begin position="4049"/>
        <end position="4075"/>
    </location>
</feature>
<dbReference type="SUPFAM" id="SSF57196">
    <property type="entry name" value="EGF/Laminin"/>
    <property type="match status" value="7"/>
</dbReference>
<feature type="region of interest" description="Disordered" evidence="9">
    <location>
        <begin position="4027"/>
        <end position="4163"/>
    </location>
</feature>
<feature type="domain" description="EGF-like" evidence="10">
    <location>
        <begin position="976"/>
        <end position="1009"/>
    </location>
</feature>
<dbReference type="SMART" id="SM00289">
    <property type="entry name" value="WR1"/>
    <property type="match status" value="17"/>
</dbReference>
<gene>
    <name evidence="11" type="primary">FBN1</name>
    <name evidence="11" type="ORF">Bhyg_02280</name>
</gene>
<feature type="domain" description="EGF-like" evidence="10">
    <location>
        <begin position="6029"/>
        <end position="6071"/>
    </location>
</feature>
<feature type="compositionally biased region" description="Polar residues" evidence="9">
    <location>
        <begin position="3934"/>
        <end position="3961"/>
    </location>
</feature>
<feature type="region of interest" description="Disordered" evidence="9">
    <location>
        <begin position="4295"/>
        <end position="4344"/>
    </location>
</feature>
<feature type="domain" description="EGF-like" evidence="10">
    <location>
        <begin position="309"/>
        <end position="348"/>
    </location>
</feature>
<feature type="compositionally biased region" description="Polar residues" evidence="9">
    <location>
        <begin position="4844"/>
        <end position="4867"/>
    </location>
</feature>
<evidence type="ECO:0000256" key="4">
    <source>
        <dbReference type="ARBA" id="ARBA00022729"/>
    </source>
</evidence>
<name>A0A9Q0S883_9DIPT</name>
<feature type="domain" description="EGF-like" evidence="10">
    <location>
        <begin position="749"/>
        <end position="792"/>
    </location>
</feature>
<dbReference type="PROSITE" id="PS00010">
    <property type="entry name" value="ASX_HYDROXYL"/>
    <property type="match status" value="17"/>
</dbReference>
<comment type="caution">
    <text evidence="11">The sequence shown here is derived from an EMBL/GenBank/DDBJ whole genome shotgun (WGS) entry which is preliminary data.</text>
</comment>
<dbReference type="InterPro" id="IPR026823">
    <property type="entry name" value="cEGF"/>
</dbReference>
<dbReference type="SMART" id="SM00179">
    <property type="entry name" value="EGF_CA"/>
    <property type="match status" value="19"/>
</dbReference>
<feature type="domain" description="EGF-like" evidence="10">
    <location>
        <begin position="1265"/>
        <end position="1304"/>
    </location>
</feature>
<dbReference type="SMART" id="SM00286">
    <property type="entry name" value="PTI"/>
    <property type="match status" value="27"/>
</dbReference>
<feature type="compositionally biased region" description="Low complexity" evidence="9">
    <location>
        <begin position="5416"/>
        <end position="5425"/>
    </location>
</feature>
<dbReference type="GO" id="GO:0005576">
    <property type="term" value="C:extracellular region"/>
    <property type="evidence" value="ECO:0007669"/>
    <property type="project" value="UniProtKB-SubCell"/>
</dbReference>
<feature type="compositionally biased region" description="Low complexity" evidence="9">
    <location>
        <begin position="4150"/>
        <end position="4162"/>
    </location>
</feature>
<feature type="compositionally biased region" description="Polar residues" evidence="9">
    <location>
        <begin position="4566"/>
        <end position="4588"/>
    </location>
</feature>
<dbReference type="Pfam" id="PF07645">
    <property type="entry name" value="EGF_CA"/>
    <property type="match status" value="14"/>
</dbReference>
<feature type="region of interest" description="Disordered" evidence="9">
    <location>
        <begin position="5545"/>
        <end position="5583"/>
    </location>
</feature>
<feature type="domain" description="EGF-like" evidence="10">
    <location>
        <begin position="3335"/>
        <end position="3374"/>
    </location>
</feature>
<dbReference type="PROSITE" id="PS00022">
    <property type="entry name" value="EGF_1"/>
    <property type="match status" value="1"/>
</dbReference>
<feature type="domain" description="EGF-like" evidence="10">
    <location>
        <begin position="6706"/>
        <end position="6744"/>
    </location>
</feature>
<dbReference type="PROSITE" id="PS50026">
    <property type="entry name" value="EGF_3"/>
    <property type="match status" value="34"/>
</dbReference>
<feature type="compositionally biased region" description="Polar residues" evidence="9">
    <location>
        <begin position="4328"/>
        <end position="4344"/>
    </location>
</feature>
<dbReference type="OrthoDB" id="7783995at2759"/>
<feature type="domain" description="EGF-like" evidence="10">
    <location>
        <begin position="349"/>
        <end position="392"/>
    </location>
</feature>
<dbReference type="SMART" id="SM00274">
    <property type="entry name" value="FOLN"/>
    <property type="match status" value="31"/>
</dbReference>
<feature type="domain" description="EGF-like" evidence="10">
    <location>
        <begin position="3379"/>
        <end position="3420"/>
    </location>
</feature>
<dbReference type="CDD" id="cd00054">
    <property type="entry name" value="EGF_CA"/>
    <property type="match status" value="13"/>
</dbReference>
<accession>A0A9Q0S883</accession>
<dbReference type="FunFam" id="2.10.25.10:FF:000014">
    <property type="entry name" value="Latent-transforming growth factor beta-binding protein 3"/>
    <property type="match status" value="1"/>
</dbReference>
<feature type="compositionally biased region" description="Low complexity" evidence="9">
    <location>
        <begin position="4683"/>
        <end position="4702"/>
    </location>
</feature>
<feature type="compositionally biased region" description="Polar residues" evidence="9">
    <location>
        <begin position="4102"/>
        <end position="4149"/>
    </location>
</feature>
<feature type="compositionally biased region" description="Polar residues" evidence="9">
    <location>
        <begin position="3983"/>
        <end position="4001"/>
    </location>
</feature>
<dbReference type="InterPro" id="IPR006150">
    <property type="entry name" value="Cys_repeat_1"/>
</dbReference>
<evidence type="ECO:0000256" key="9">
    <source>
        <dbReference type="SAM" id="MobiDB-lite"/>
    </source>
</evidence>
<keyword evidence="2" id="KW-0964">Secreted</keyword>
<feature type="compositionally biased region" description="Low complexity" evidence="9">
    <location>
        <begin position="4497"/>
        <end position="4537"/>
    </location>
</feature>
<feature type="compositionally biased region" description="Polar residues" evidence="9">
    <location>
        <begin position="4235"/>
        <end position="4255"/>
    </location>
</feature>
<dbReference type="PROSITE" id="PS01186">
    <property type="entry name" value="EGF_2"/>
    <property type="match status" value="21"/>
</dbReference>
<feature type="domain" description="EGF-like" evidence="10">
    <location>
        <begin position="855"/>
        <end position="897"/>
    </location>
</feature>
<dbReference type="Gene3D" id="2.10.25.10">
    <property type="entry name" value="Laminin"/>
    <property type="match status" value="21"/>
</dbReference>
<dbReference type="Pfam" id="PF12662">
    <property type="entry name" value="cEGF"/>
    <property type="match status" value="1"/>
</dbReference>
<feature type="domain" description="EGF-like" evidence="10">
    <location>
        <begin position="6918"/>
        <end position="6956"/>
    </location>
</feature>
<feature type="domain" description="EGF-like" evidence="10">
    <location>
        <begin position="6158"/>
        <end position="6195"/>
    </location>
</feature>
<feature type="compositionally biased region" description="Polar residues" evidence="9">
    <location>
        <begin position="4473"/>
        <end position="4495"/>
    </location>
</feature>
<dbReference type="SMART" id="SM00181">
    <property type="entry name" value="EGF"/>
    <property type="match status" value="86"/>
</dbReference>
<evidence type="ECO:0000256" key="1">
    <source>
        <dbReference type="ARBA" id="ARBA00004613"/>
    </source>
</evidence>
<feature type="domain" description="EGF-like" evidence="10">
    <location>
        <begin position="432"/>
        <end position="474"/>
    </location>
</feature>
<evidence type="ECO:0000259" key="10">
    <source>
        <dbReference type="PROSITE" id="PS50026"/>
    </source>
</evidence>
<keyword evidence="4" id="KW-0732">Signal</keyword>
<feature type="compositionally biased region" description="Low complexity" evidence="9">
    <location>
        <begin position="4030"/>
        <end position="4042"/>
    </location>
</feature>
<dbReference type="PROSITE" id="PS01187">
    <property type="entry name" value="EGF_CA"/>
    <property type="match status" value="8"/>
</dbReference>
<dbReference type="SUPFAM" id="SSF90148">
    <property type="entry name" value="DPY module"/>
    <property type="match status" value="6"/>
</dbReference>
<feature type="compositionally biased region" description="Polar residues" evidence="9">
    <location>
        <begin position="4896"/>
        <end position="4912"/>
    </location>
</feature>
<keyword evidence="3 8" id="KW-0245">EGF-like domain</keyword>
<feature type="domain" description="EGF-like" evidence="10">
    <location>
        <begin position="5946"/>
        <end position="5985"/>
    </location>
</feature>
<feature type="region of interest" description="Disordered" evidence="9">
    <location>
        <begin position="3816"/>
        <end position="3840"/>
    </location>
</feature>
<feature type="compositionally biased region" description="Low complexity" evidence="9">
    <location>
        <begin position="4869"/>
        <end position="4895"/>
    </location>
</feature>
<feature type="disulfide bond" evidence="8">
    <location>
        <begin position="715"/>
        <end position="732"/>
    </location>
</feature>
<feature type="region of interest" description="Disordered" evidence="9">
    <location>
        <begin position="5416"/>
        <end position="5445"/>
    </location>
</feature>
<keyword evidence="12" id="KW-1185">Reference proteome</keyword>
<keyword evidence="7" id="KW-0325">Glycoprotein</keyword>
<dbReference type="EMBL" id="WJQU01000001">
    <property type="protein sequence ID" value="KAJ6647060.1"/>
    <property type="molecule type" value="Genomic_DNA"/>
</dbReference>
<feature type="region of interest" description="Disordered" evidence="9">
    <location>
        <begin position="4750"/>
        <end position="4821"/>
    </location>
</feature>
<feature type="domain" description="EGF-like" evidence="10">
    <location>
        <begin position="102"/>
        <end position="140"/>
    </location>
</feature>
<dbReference type="GO" id="GO:0005509">
    <property type="term" value="F:calcium ion binding"/>
    <property type="evidence" value="ECO:0007669"/>
    <property type="project" value="InterPro"/>
</dbReference>
<feature type="domain" description="EGF-like" evidence="10">
    <location>
        <begin position="705"/>
        <end position="744"/>
    </location>
</feature>
<feature type="compositionally biased region" description="Polar residues" evidence="9">
    <location>
        <begin position="4750"/>
        <end position="4774"/>
    </location>
</feature>
<dbReference type="Proteomes" id="UP001151699">
    <property type="component" value="Chromosome A"/>
</dbReference>
<feature type="domain" description="EGF-like" evidence="10">
    <location>
        <begin position="660"/>
        <end position="700"/>
    </location>
</feature>
<dbReference type="InterPro" id="IPR049883">
    <property type="entry name" value="NOTCH1_EGF-like"/>
</dbReference>
<feature type="compositionally biased region" description="Polar residues" evidence="9">
    <location>
        <begin position="4076"/>
        <end position="4090"/>
    </location>
</feature>
<feature type="domain" description="EGF-like" evidence="10">
    <location>
        <begin position="226"/>
        <end position="263"/>
    </location>
</feature>
<comment type="subcellular location">
    <subcellularLocation>
        <location evidence="1">Secreted</location>
    </subcellularLocation>
</comment>
<sequence length="7110" mass="759776">MAHSQSRRSSGRLKSEVFFLNLEDGYFGCQVNESTDYLQLFELSKICDGNSDCFMGSDELSKDLKCTSDCDKDGTVCSNGACLDSQCHCNDGFGGCNCQVPDENECKYRPCDVFAHCTNTLGSFMCTCFPGYRGDGLHCEDIDECADPSIAARCVENAECCNLPAHFLCKCKAGFEGDGEEFCTDINECAKPDACGINTNCFNTPGNYSCECQDGFEGNPFDGCIDIDECLNPHACGSGATCTNLEGGYRCDCPEGFAGDARSPTGCIDFDECARSPCGRDAHCINTEGSFRCICPEGRAGNPMESCNDVNECIDEPCGENAICTDTIGSFVCSCKPDFTGNPYKGCSDIDECSALKNPCAEHAICENTSPGYTCKCPQGFVPRPDPKVHCEQVDVNILCTGNFDCTNNAECIDGQCFCQDGFEPHGSSCIDIDECRTQPNICGDHASCINVAGSFRCECLSGYVGTPPRIQCKAPCEDVKCGQHAYCKPDGTDAYCICEEGWTYNPKDIAAGCVKIDECDTPGKCSCPPGFTGNPATECLDINECLIENRCGFGAVCQNTPGSYECICPEGTIPDPDPTVRCVAVVTCKVDNDCPGNAICDNHHRCLCPEPNVGNDCRHPCESISCGPNAHCMIVNKLAQCICSEGFVGTGDNFGGCLDINECLGSPCPSGAVCTNIPGSYLCQCPGGTSGDAYKGGCSRMVDTHFSCSDDHPCPLGENCVTDSFTGSSVCICRQGYTRDQSSGKCVDVDECSPQRDRPACGENALCKNLPGSYECQCPPGFYGNPYSLCEECNSLECQCQPPYKFVGGNCILAGCSDGGKCPPGAECISIAGGVSYCACPKGYRTQADGSCVDVDECTEGQHVCGYGAECINKPGGYECACPIGYGGDPYNGLCAPPQRRCSSDRECGLNEKCVQPGECVCPPPYFLDTSDGNKCKSPCERYPCGINAKCTPSDPPQCMCEVGFRGDPLRGCTSENECANSPCAYGGQCINEKGGYKCVCPKGQVGDAYKGGCILEDGSAKRQCLDNDDCAGTLACVRGSCISPCSSLVCGPNAYCEPENHAAWCRCRVGFVEGPNGECVSQCSDYLCGQNAVCIVSADGPTCKCPTGLLGNPFPGGSCLIDQCSATRPCSESQVCIGGRCKHRCENVVCGVGATCNPSNGRCVCEPNFVGNPDLLCMPPVSSPSCEPGCGVNAHCRYGTFSNQCACNPGSVGNPYESCGPQRKTSCSQTSCGIGAECREDGVSVDCVCPSGYFGNPFVQCHDIDECSNGACGQGAVCINTPGSYDCKCQPGFTGNPFSICTPLQKNACDNPFRCQCDANTLCPSGFRCDKGKCKDLCEKINCGPRAGCDSGKCVCPPGYIGSPDDLSKGCYIHDQCDIDQDCKSSEICFQIARGLRKCIDGCSRFQCGPNALCITKNHRSSCICSDGYFGNPSDFEIGCQPHRAIDPEGCQSNSDCEKGFICSFDVTGKRTCVNPCENVACGPNENCKLDKNSNPICECKESFVWNPVSSRCEKPSIPDCVTDTDCPSNAACRPDVLGILKCQSICAEFQCPANSVCVARQHHGSCECLPGFIGNPKDRNGCRLERQNQCLTSAECLESETCVKNNELGVFVCRPACENVRCGPQAVCVTNNHVAKCQCPPGPYDGDPYDMTAGCKTVPCVYNIDCPPSQLCNRLTHTCYDVCDEESCGENAICIAEDHRAVCQCPPGYKGDPIPDVGCKLTSSCDECASNAVCEHGPNGSICKCPPGLIGYPTTTGCFPIGTCPNGDADCPNTAYCINGRCADKCEKACGPNMVCKIDNGKANCACPYKFKFVSNEARDGCVRDTIGCTSDVECDGGVCYNNQCSVACRNENDCAENENCIQNICLVKCSSHSQCPINQACISGVCAIGCRSNKDCSTSEVCYNSKCQNPCQTAGVCGPNALCKFDNHVTSCKCPVGFEGNPTPEQGCVRIPSACTATSQCPSGHMCIANQCNVPCTDNLSCAIGERCANNICAKVCYTNNNCLPGEICNDKGTCQPGCSADSDCPATQVCINGKCKCGSGFIGTPFGCSDIDECTEKPCHPSARCENSPGSFRCVCPAKTVGDPYGNPGCVPPNQCNRDADCANNLACVQGKCTDPCSVTQCGRNAQCQSVDHKALCHCPSGHLGDPLDRSIGCFRVECINNDDCDLTRACLSDSYKCSNPCDNVNCGRGSCHVEHHQAICTCSPGYMIIDNICQDIDECTNNPCHQSAFCQNAPGNYICSCPDGLVGDPVSSGCRSPGECFTDSDCPSNAACENSRCSNPCDNPRTCGKNALCSVRAHSAVCKCPANARGDPHRECVIVECSDNNDCDLSKSCIDSKCIDPCSLPNSCGQNANCYVENHIGVCSCHPGTTGNPLLGCVPVQYCNSDNQCQAGTICNNGVCCSLCTSNRECINGQLCLQGVCQPTCNSNTTCPDFQYCLNNICTKEVRCQSDKDCGPTENCVQDSYGRFDCKNSCDGRTLCGRNAECNARNHNADCSCKVGFAGDPKIGCRKIECESDKDCSNDKLCDQNMCKIACLVGRTCGENALCSAENHKQVCYCQPGYSGDPRIRCDAVDFCRDAPCGPGAKCRNSKGSFQCSCTRGLVGDPYNDGCRPPVECLRNQDCPESAECVNVRGEPKCKDVCEDKLCGPNAVCQAVNHVSKCVCRPGYDGNPSDNGVGCRPLPVPCRLSSDCPADSYCYNQICKPTCNNDLECGLNEVCDHSQCINPCDQPKACGMNAKCSCTNHYKQCSCSPGFTGDPAIECVRIPTSCSSNNDCAQGHTCRDSMCLPQCRLDQDCALNEKCLRGNCMLTCRVDNDCFLGHICLHNRCIFACHTDDDCSASESCRNNTCKNPCTENPCGPNAVCSVSNHRATCSCLTGMVPSPTAAIGCVRTPAVSCTENRECPSGYGCFDELCRPMCASDSNCLSNERCERGSCKPLCRRDDDCRNGEICQGLICSAGCRSNDNCPVHLSCINQQCVDPCVGSAACGTNAECRCVNHEKQCTCPAPLVGDANIGCKFPTTICGQHNDCPPNHSCYGNVCQATCRGDQSCLSDERCVRGVCRAICNSDASCGQGQICENRLCQIGCRSDNVCPSTEACINNQCTNPCTTTGQCGTCAECTVVNHGVQCSCPAGFLGNALTACTLPLQRCNSYCQCDEAGVFCAETCNTDSECSCGQICSRGKCRTKCNPGACPSGQLCQNGACIAGCRSNLDCSSDRSCINGQCLDPCLRDNACGKNALCKVSEHRTICLCPDGFEGEPIKGCLPYECQTNDDCEYDKQCDRGSCKNPCLQSGACGINAQCRVVNRHAQCSCPPGHYGNPAIECSPQIVGACARNPCGENARCREVNDGYECSCAPGCVGDPRSGCICGGQQVNLCADQPCGRNAACRVLNHNEPECYCPPEFPNGDPYIECNQYRVNTGDCRTKGCAVGECIRQGNEFICRQDKECSSDIDCAGEKACLHGFCSDPCSMRGACGENALCQTVLHRPRCSCPNCHVGRPDIECKPDPVCESLTTMTPMTTDPLLCGSDSDCPDYLRCDRYGQCSNPCDDVTCVDNKKCEPRKHRPVCVCKFGFVVNENGELICAPDKRECSRDDECASNMACIEMRCKNPCIVTANRQPPCPTDKSCLVQDHKPICICMKDCSPSISICLRDSGCPTGLACRNYQCINPCDFASCAANSPCFVEDHKPICKFCPQGFIADARNGCQKANDNKTQVQNICSKHTDCGDTNQCLMGLCTDPCSNGCGESALCTIVKRKPICYCPEGLTGDATRKCNPIPTFPNFPTTNNTDNEIDIFTNFSRKLNNGLDSDFDNSTTEPPIEMENGTKVNEQPNYDTTTNVYDYVTKHSFENDDKIQFPTANPQSPDIDVRFSNSNGSVGSTNPTTEFPSNTETVIYSTYPSTNVPSNVEYSTTLAFKTTNIPTTRVESQTEFVTDSSIPTTEFTSQADKTQTPKISSDTTDGGDSSTFSYGTDSTSETESVTYSPHTSTNIPSTNIPSTVKYSTDATKAFTTNVPTTRVESETEFVTSTSTREFTSQTDKTQTTKISSDTTDGGDSSTLSYGTDTTSGTESVTYSPHPSTTIPSTDAPIMIETRNLENSQKSDFTTMRSQTDSPYTTDGTSSSSTIYNTKNISEAEILTSSEHPTTNIPSTSIPSTVKYSTDTTRAFTTNVPTTRVESETEFVTDSSIPTTEVSSQTDKTQTSKISSDTTDGGDSSTFSYGTDTTSGTESVTYSPHTSANIPSTNIPSTVKYSTDATRAFTTNVPPTRVESETEFVTDSSIPITEFTSQTDKTQTTKISSDTTDGGDSSTFSYGTDTTSGTESVTYSPHTSANIPSTNIPSTVKYSTDATRAFTTNVPTTRVESETEFVTDSSIPTTEVSFQTDKTQTSKISSDTTDGGDSSTFSYGTDSTLVTETVTYSPHPSTTFTYSPRTSTNIPSTSIPSTVKFSTDATKAFTTNVPTTRVESETEFVTDSSTPTREFTSQTDKTQTTKISSDTTDGGDSSTFSYGTDSTSGTESFTYSPRTSTNIPSTSIPSTVKFSTDATKAFTTNVPTTRVESETEFVTDSSTPTREFTSQTDKTQTTKISSDTTDGGDSSTFSYGADSTSGTESFTYSPHTSTNIPSTNMPSTVKYSTDATKAFTTNVPTTRVESETEFVTDSSTPTREFTSQTDKTQTTKISSDTTDGGDSSTFSYGADSTSGTESFTYSPHTSTNIPSTNMPSTVKYSTDATKAFTTNVPTTRVESETEFVTDSSTPTREFTSQTDKTQTTKISSDTTDGGDSSTFSYGTDSTSGTESFTYSPHTSTNIPSTSIPSTVKYSTDASKAFTTNVPTTRVESETEFVTDSSTPTTEVSSQTDKTQTTKISSDTTDGGDSSTFSYGTDTTSGTESVTYSPHTSTNIPSTNIPSTVKYSTDATKAFTTNVPTTRVESETELVTDSSIPTREFTSQTDNTQTTKIFSDTTDGGDSSTFSYSTDSTSGTETVTYLPHPFTDNPFIAKETTLSSDDTTFVTETDVSTKFSDEDYTTTSKYSAATDNSKIVVENSTLYNQVRNGFDDGATFFPNITSNVQTSTEINYLHSESVTDIQIETTTPKLTVTTADPFLEKFTMQMADRTTKALSVSNNTEFSFITVVHDSTTSSTSSDNSGTTTNVSTDEDATEMTTKFGLGVPDDVTEPFDLNTSKSDSSTFRKTTFCTHNFNCSESESCIQNVCTNPCYFYDPCPTSEVCISNNHNAICLCTNQPTNSTTPNCRTIPEIGCTSNSDCPSQSACINALCVDPCKFTDLCSGDQECRVDNHQPVCVKVCECQRDADCRGASKCDGCICLDQRVPGYGCEHCPPGAQCDPLIGACIKDKGTTTPNTLTEVTQTDSTLTTTENTNSIPTTTENDLINYETKTMKTMNVERTTVSVSKVNESSENGLNKGPRVGENNITDTYPRTTVGLDENEFSSVADDHITTTTESSSAQTTEPTTEFVTVLTTVPDKDHEADFTKSHTVVTTKLTESPGNENNVATEASISTDEPTSTDAMTTTESIDFKTTTPMPTVQSLPNRTTTKDIPTTKSVHMKSPETSTESDDSYRMMDTTKSIDGITHSENTRKTTRVDTSLEHEDEQTTKSTDTTTLLTTNAEIARTENPFIASVTPSLTKKCNRSSDCTSKQQCVDGRCLTICDANNKVNCTKVEPSGTTKVFDPCQSDNDCIESETCYRGFCQNPCEMDSVCAPTAKCKAIKHRPMCSCPDRYQGNPAVNCTPVLPLQCTRNEDCPLTEACIANMCQRPCDVHNPCAYNAICVNVNHGSDCSCPEGQAGNGYAGCQPVNHYLPICQYNEDCPPDKLCDRLNRQCISPCLEDSCGENAECFPVNHGIECRCYSGFVGNPYVECNKIQGCRSDSECSSSEACINGKCASPCHCGAYALCDVVNHRATCKCPPGYTGNGKSGCQPPKNPCDPNPCGVGALCELDRGNPICYCPKGLTGNPFKNCIPEGDECTPNPCGPNSGCRRVNGKPLCFCLPEYEGNPPERPCALPQNPCSPSPCGPNTQCTILGNGFAKCTCQPGYIESPNTIRGCVEPKNPCEPNPCGPGAVCDSSRNPVCSCPEPLVGNPFRQCTAPVVKPELCRPGPCGRNADCYVSNNREQCFCQQGYIGDPYVGCREPPRSPCEPNPCGPGAQCIVTPDGQSMCRCPDGLGGDPTSLTGCHGYECLVDDDCGFQEACISFRCRDPCPGSCGANAYCKVEKHHPVCFCERGLVGNPLVQCYAQDEFENAPCNPSPCGQNTVCSVLNNRAVCSCLPNYLGDPQTGCRPECVLNSDCPQGKNCINKRCENACIGSICGINAECRVSYHTATCSCLDGYMGDAFIHCLPITNTTSKPCHSDPCGANNVCNVYGNNVALCDPCAGPNSYNNPQCRPECLSNSDCSFDKACIRNECRDPCPGVCGGNDLMSLMTPIIFNHFQTVNAVCSAINHNPICTCPQGLHGNPFVHCSVIEDEPVTCNTIRCGANAECRQQNGVLACVCLEGYYGDPLTGCRPECVINPDCPSDKACANLKCINPCVGACGVNALCQVVNHVAVCYCKPQYTGDALVACVKDEVQHKPPINPCEPSPCGPNSRCLVSENRYAICSCLPGYRGSPPVCQPECTASYECPQNRACVNLKCIDPCPGTCGIGARCEVINHNPICSCPNNKGNPFVSCDYDEGRIPGPGPNLPENPCVPSPCGPFSICQVKQNRPVCSCVENYIGSPPYCRPECVLSDDCPQNKACIREKCKDPCINSCGSNAECHVVAHSAYCSCKQGYQGDAFVGCTKVPEPVVEVHNPCVPSPCGENAECTERNGVARCTCIPPYIGDAYTTGCRPECVFNADCPSNLACIKQYCRDPCRGVCGQNAECSVVNHIPVCTCERGYQGDPFTGCRLKEIHPEPPTNLCEPTPCGPNSNCRVQGDRPICSCKVGYLGTPPGCRPECVVSSECDSSLACINQKCRDPCPGTCGAGARCQVINHNPICSCPNSYVGDPFEQCVPMIVQLEPQHPCQPSPCGPNSECREHENRAVCSCARGMLGAPPNCRPECAIHEDCPSNRACQNQKCVDPCIGSCGWSARCTVQNHKPICSCIEGYE</sequence>
<dbReference type="InterPro" id="IPR000152">
    <property type="entry name" value="EGF-type_Asp/Asn_hydroxyl_site"/>
</dbReference>
<evidence type="ECO:0000256" key="2">
    <source>
        <dbReference type="ARBA" id="ARBA00022525"/>
    </source>
</evidence>
<protein>
    <submittedName>
        <fullName evidence="11">Fibrillin-1</fullName>
    </submittedName>
</protein>
<feature type="region of interest" description="Disordered" evidence="9">
    <location>
        <begin position="4566"/>
        <end position="4634"/>
    </location>
</feature>
<feature type="non-terminal residue" evidence="11">
    <location>
        <position position="1"/>
    </location>
</feature>
<feature type="disulfide bond" evidence="8">
    <location>
        <begin position="6768"/>
        <end position="6778"/>
    </location>
</feature>
<feature type="domain" description="EGF-like" evidence="10">
    <location>
        <begin position="185"/>
        <end position="225"/>
    </location>
</feature>
<feature type="domain" description="EGF-like" evidence="10">
    <location>
        <begin position="6073"/>
        <end position="6111"/>
    </location>
</feature>
<feature type="domain" description="EGF-like" evidence="10">
    <location>
        <begin position="2578"/>
        <end position="2618"/>
    </location>
</feature>
<dbReference type="FunFam" id="2.10.25.10:FF:000555">
    <property type="entry name" value="Dumpy, isoform I"/>
    <property type="match status" value="1"/>
</dbReference>
<dbReference type="InterPro" id="IPR000742">
    <property type="entry name" value="EGF"/>
</dbReference>
<feature type="domain" description="EGF-like" evidence="10">
    <location>
        <begin position="2055"/>
        <end position="2096"/>
    </location>
</feature>
<feature type="compositionally biased region" description="Low complexity" evidence="9">
    <location>
        <begin position="4776"/>
        <end position="4821"/>
    </location>
</feature>
<evidence type="ECO:0000313" key="11">
    <source>
        <dbReference type="EMBL" id="KAJ6647060.1"/>
    </source>
</evidence>
<feature type="region of interest" description="Disordered" evidence="9">
    <location>
        <begin position="4657"/>
        <end position="4727"/>
    </location>
</feature>
<feature type="domain" description="EGF-like" evidence="10">
    <location>
        <begin position="7022"/>
        <end position="7060"/>
    </location>
</feature>
<feature type="compositionally biased region" description="Low complexity" evidence="9">
    <location>
        <begin position="4208"/>
        <end position="4234"/>
    </location>
</feature>
<feature type="compositionally biased region" description="Polar residues" evidence="9">
    <location>
        <begin position="4703"/>
        <end position="4727"/>
    </location>
</feature>
<feature type="compositionally biased region" description="Polar residues" evidence="9">
    <location>
        <begin position="5545"/>
        <end position="5568"/>
    </location>
</feature>
<feature type="domain" description="EGF-like" evidence="10">
    <location>
        <begin position="6596"/>
        <end position="6635"/>
    </location>
</feature>
<feature type="region of interest" description="Disordered" evidence="9">
    <location>
        <begin position="4473"/>
        <end position="4537"/>
    </location>
</feature>
<feature type="compositionally biased region" description="Low complexity" evidence="9">
    <location>
        <begin position="5143"/>
        <end position="5160"/>
    </location>
</feature>
<feature type="domain" description="EGF-like" evidence="10">
    <location>
        <begin position="6811"/>
        <end position="6851"/>
    </location>
</feature>
<evidence type="ECO:0000256" key="7">
    <source>
        <dbReference type="ARBA" id="ARBA00023180"/>
    </source>
</evidence>
<dbReference type="Gene3D" id="2.90.20.10">
    <property type="entry name" value="Plasmodium vivax P25 domain"/>
    <property type="match status" value="2"/>
</dbReference>
<comment type="caution">
    <text evidence="8">Lacks conserved residue(s) required for the propagation of feature annotation.</text>
</comment>
<feature type="domain" description="EGF-like" evidence="10">
    <location>
        <begin position="6265"/>
        <end position="6304"/>
    </location>
</feature>
<feature type="region of interest" description="Disordered" evidence="9">
    <location>
        <begin position="5508"/>
        <end position="5533"/>
    </location>
</feature>
<dbReference type="FunFam" id="2.10.25.10:FF:000038">
    <property type="entry name" value="Fibrillin 2"/>
    <property type="match status" value="10"/>
</dbReference>
<feature type="domain" description="EGF-like" evidence="10">
    <location>
        <begin position="542"/>
        <end position="584"/>
    </location>
</feature>
<dbReference type="InterPro" id="IPR003645">
    <property type="entry name" value="Fol_N"/>
</dbReference>
<keyword evidence="6 8" id="KW-1015">Disulfide bond</keyword>
<feature type="domain" description="EGF-like" evidence="10">
    <location>
        <begin position="269"/>
        <end position="308"/>
    </location>
</feature>
<feature type="compositionally biased region" description="Polar residues" evidence="9">
    <location>
        <begin position="4657"/>
        <end position="4681"/>
    </location>
</feature>
<organism evidence="11 12">
    <name type="scientific">Pseudolycoriella hygida</name>
    <dbReference type="NCBI Taxonomy" id="35572"/>
    <lineage>
        <taxon>Eukaryota</taxon>
        <taxon>Metazoa</taxon>
        <taxon>Ecdysozoa</taxon>
        <taxon>Arthropoda</taxon>
        <taxon>Hexapoda</taxon>
        <taxon>Insecta</taxon>
        <taxon>Pterygota</taxon>
        <taxon>Neoptera</taxon>
        <taxon>Endopterygota</taxon>
        <taxon>Diptera</taxon>
        <taxon>Nematocera</taxon>
        <taxon>Sciaroidea</taxon>
        <taxon>Sciaridae</taxon>
        <taxon>Pseudolycoriella</taxon>
    </lineage>
</organism>
<dbReference type="InterPro" id="IPR048407">
    <property type="entry name" value="Dumpy_DPY"/>
</dbReference>
<feature type="domain" description="EGF-like" evidence="10">
    <location>
        <begin position="3232"/>
        <end position="3271"/>
    </location>
</feature>
<feature type="region of interest" description="Disordered" evidence="9">
    <location>
        <begin position="4386"/>
        <end position="4413"/>
    </location>
</feature>
<dbReference type="FunFam" id="2.10.25.10:FF:000686">
    <property type="entry name" value="Dumpy, isoform Z"/>
    <property type="match status" value="1"/>
</dbReference>
<feature type="region of interest" description="Disordered" evidence="9">
    <location>
        <begin position="5597"/>
        <end position="5623"/>
    </location>
</feature>
<evidence type="ECO:0000256" key="3">
    <source>
        <dbReference type="ARBA" id="ARBA00022536"/>
    </source>
</evidence>
<evidence type="ECO:0000256" key="6">
    <source>
        <dbReference type="ARBA" id="ARBA00023157"/>
    </source>
</evidence>
<feature type="region of interest" description="Disordered" evidence="9">
    <location>
        <begin position="5143"/>
        <end position="5163"/>
    </location>
</feature>
<feature type="compositionally biased region" description="Polar residues" evidence="9">
    <location>
        <begin position="4176"/>
        <end position="4206"/>
    </location>
</feature>
<evidence type="ECO:0000256" key="5">
    <source>
        <dbReference type="ARBA" id="ARBA00022737"/>
    </source>
</evidence>
<feature type="region of interest" description="Disordered" evidence="9">
    <location>
        <begin position="4844"/>
        <end position="4912"/>
    </location>
</feature>
<feature type="compositionally biased region" description="Low complexity" evidence="9">
    <location>
        <begin position="3962"/>
        <end position="3981"/>
    </location>
</feature>
<evidence type="ECO:0000256" key="8">
    <source>
        <dbReference type="PROSITE-ProRule" id="PRU00076"/>
    </source>
</evidence>
<dbReference type="FunFam" id="2.10.25.10:FF:000526">
    <property type="entry name" value="Dumpy, isoform J"/>
    <property type="match status" value="1"/>
</dbReference>
<evidence type="ECO:0000313" key="12">
    <source>
        <dbReference type="Proteomes" id="UP001151699"/>
    </source>
</evidence>
<feature type="domain" description="EGF-like" evidence="10">
    <location>
        <begin position="6765"/>
        <end position="6799"/>
    </location>
</feature>
<feature type="compositionally biased region" description="Low complexity" evidence="9">
    <location>
        <begin position="4590"/>
        <end position="4609"/>
    </location>
</feature>
<dbReference type="Pfam" id="PF21164">
    <property type="entry name" value="Dumpy_DPY"/>
    <property type="match status" value="8"/>
</dbReference>
<feature type="compositionally biased region" description="Polar residues" evidence="9">
    <location>
        <begin position="4610"/>
        <end position="4634"/>
    </location>
</feature>
<feature type="domain" description="EGF-like" evidence="10">
    <location>
        <begin position="1225"/>
        <end position="1264"/>
    </location>
</feature>
<keyword evidence="5" id="KW-0677">Repeat</keyword>
<feature type="compositionally biased region" description="Low complexity" evidence="9">
    <location>
        <begin position="4301"/>
        <end position="4327"/>
    </location>
</feature>
<feature type="compositionally biased region" description="Basic and acidic residues" evidence="9">
    <location>
        <begin position="5600"/>
        <end position="5619"/>
    </location>
</feature>
<feature type="domain" description="EGF-like" evidence="10">
    <location>
        <begin position="141"/>
        <end position="184"/>
    </location>
</feature>
<reference evidence="11" key="1">
    <citation type="submission" date="2022-07" db="EMBL/GenBank/DDBJ databases">
        <authorList>
            <person name="Trinca V."/>
            <person name="Uliana J.V.C."/>
            <person name="Torres T.T."/>
            <person name="Ward R.J."/>
            <person name="Monesi N."/>
        </authorList>
    </citation>
    <scope>NUCLEOTIDE SEQUENCE</scope>
    <source>
        <strain evidence="11">HSMRA1968</strain>
        <tissue evidence="11">Whole embryos</tissue>
    </source>
</reference>
<dbReference type="InterPro" id="IPR009030">
    <property type="entry name" value="Growth_fac_rcpt_cys_sf"/>
</dbReference>
<dbReference type="InterPro" id="IPR018097">
    <property type="entry name" value="EGF_Ca-bd_CS"/>
</dbReference>